<keyword evidence="1" id="KW-1133">Transmembrane helix</keyword>
<gene>
    <name evidence="2" type="ORF">ACFQKE_04290</name>
</gene>
<proteinExistence type="predicted"/>
<dbReference type="Proteomes" id="UP001596434">
    <property type="component" value="Unassembled WGS sequence"/>
</dbReference>
<keyword evidence="3" id="KW-1185">Reference proteome</keyword>
<sequence>MSDRTRSTAHTYRPRPLTPRGLVASVLLAASVPAVIWAVSYPLSATLVAVASLLVVTGARALHARLADRSPAVRTAVAGLLSSDGL</sequence>
<protein>
    <submittedName>
        <fullName evidence="2">Uncharacterized protein</fullName>
    </submittedName>
</protein>
<keyword evidence="1" id="KW-0812">Transmembrane</keyword>
<dbReference type="EMBL" id="JBHTAT010000001">
    <property type="protein sequence ID" value="MFC7254528.1"/>
    <property type="molecule type" value="Genomic_DNA"/>
</dbReference>
<keyword evidence="1" id="KW-0472">Membrane</keyword>
<evidence type="ECO:0000313" key="2">
    <source>
        <dbReference type="EMBL" id="MFC7254528.1"/>
    </source>
</evidence>
<name>A0ABD5ZV60_9EURY</name>
<feature type="transmembrane region" description="Helical" evidence="1">
    <location>
        <begin position="45"/>
        <end position="62"/>
    </location>
</feature>
<evidence type="ECO:0000313" key="3">
    <source>
        <dbReference type="Proteomes" id="UP001596434"/>
    </source>
</evidence>
<comment type="caution">
    <text evidence="2">The sequence shown here is derived from an EMBL/GenBank/DDBJ whole genome shotgun (WGS) entry which is preliminary data.</text>
</comment>
<accession>A0ABD5ZV60</accession>
<organism evidence="2 3">
    <name type="scientific">Haloplanus litoreus</name>
    <dbReference type="NCBI Taxonomy" id="767515"/>
    <lineage>
        <taxon>Archaea</taxon>
        <taxon>Methanobacteriati</taxon>
        <taxon>Methanobacteriota</taxon>
        <taxon>Stenosarchaea group</taxon>
        <taxon>Halobacteria</taxon>
        <taxon>Halobacteriales</taxon>
        <taxon>Haloferacaceae</taxon>
        <taxon>Haloplanus</taxon>
    </lineage>
</organism>
<reference evidence="2 3" key="1">
    <citation type="journal article" date="2019" name="Int. J. Syst. Evol. Microbiol.">
        <title>The Global Catalogue of Microorganisms (GCM) 10K type strain sequencing project: providing services to taxonomists for standard genome sequencing and annotation.</title>
        <authorList>
            <consortium name="The Broad Institute Genomics Platform"/>
            <consortium name="The Broad Institute Genome Sequencing Center for Infectious Disease"/>
            <person name="Wu L."/>
            <person name="Ma J."/>
        </authorList>
    </citation>
    <scope>NUCLEOTIDE SEQUENCE [LARGE SCALE GENOMIC DNA]</scope>
    <source>
        <strain evidence="2 3">GX21</strain>
    </source>
</reference>
<dbReference type="GeneID" id="96952842"/>
<evidence type="ECO:0000256" key="1">
    <source>
        <dbReference type="SAM" id="Phobius"/>
    </source>
</evidence>
<dbReference type="AlphaFoldDB" id="A0ABD5ZV60"/>
<dbReference type="RefSeq" id="WP_379702731.1">
    <property type="nucleotide sequence ID" value="NZ_JBHTAT010000001.1"/>
</dbReference>
<feature type="transmembrane region" description="Helical" evidence="1">
    <location>
        <begin position="21"/>
        <end position="39"/>
    </location>
</feature>